<dbReference type="Gene3D" id="3.30.420.240">
    <property type="match status" value="1"/>
</dbReference>
<accession>A0A6J5LT71</accession>
<gene>
    <name evidence="2" type="ORF">UFOVP319_46</name>
</gene>
<reference evidence="2" key="1">
    <citation type="submission" date="2020-04" db="EMBL/GenBank/DDBJ databases">
        <authorList>
            <person name="Chiriac C."/>
            <person name="Salcher M."/>
            <person name="Ghai R."/>
            <person name="Kavagutti S V."/>
        </authorList>
    </citation>
    <scope>NUCLEOTIDE SEQUENCE</scope>
</reference>
<feature type="region of interest" description="Disordered" evidence="1">
    <location>
        <begin position="488"/>
        <end position="508"/>
    </location>
</feature>
<feature type="compositionally biased region" description="Basic and acidic residues" evidence="1">
    <location>
        <begin position="498"/>
        <end position="508"/>
    </location>
</feature>
<dbReference type="Pfam" id="PF03237">
    <property type="entry name" value="Terminase_6N"/>
    <property type="match status" value="1"/>
</dbReference>
<evidence type="ECO:0000313" key="2">
    <source>
        <dbReference type="EMBL" id="CAB4137595.1"/>
    </source>
</evidence>
<sequence>MIHQRDAAYELLRRRKARDGLVEYARYIEVPGAPLTDDPDTEDFKPVETQLAAHHEIILKATERCIARYSGRTMLFLPPGSAKSTYATVVSPTWAMGKTPEFKVIGASYGSDLARKFGRRMRSIVKQRKFEALFGATLSLESSAANEWALSNGSEYMGGGILSGITGNRADFIPIDDPIKGRQEADSEVTRKRTIEAYQDDILTRLKPGGSIMITQTRWHEGDLAGSLLPDGWNGESGMVECADGETWEIICIPAQCTSQNDPLGRRVGEYIWPEWFDEGHWQKFKRVPRTWSALFQQQPQPDEGTFFQRDWFKEWDKLPDLRYYGTSDYAVTDGGGDYTVHSVWGIDASGAIYRVAQWKGQTTSDIWIEQKLDLIARWKPMAWFGEAGVIQKAVEPALKRRMRERKVFCRLEWMPSIADKPTRARSFQAFAASGRVFFEQGADLSEFLVFPAGKHDDEVDTAGMIGRAIDQAHPAIVTEQKIADKLNGSHRPSWRRGSGEGESWKTL</sequence>
<proteinExistence type="predicted"/>
<organism evidence="2">
    <name type="scientific">uncultured Caudovirales phage</name>
    <dbReference type="NCBI Taxonomy" id="2100421"/>
    <lineage>
        <taxon>Viruses</taxon>
        <taxon>Duplodnaviria</taxon>
        <taxon>Heunggongvirae</taxon>
        <taxon>Uroviricota</taxon>
        <taxon>Caudoviricetes</taxon>
        <taxon>Peduoviridae</taxon>
        <taxon>Maltschvirus</taxon>
        <taxon>Maltschvirus maltsch</taxon>
    </lineage>
</organism>
<evidence type="ECO:0000256" key="1">
    <source>
        <dbReference type="SAM" id="MobiDB-lite"/>
    </source>
</evidence>
<name>A0A6J5LT71_9CAUD</name>
<dbReference type="EMBL" id="LR796336">
    <property type="protein sequence ID" value="CAB4137595.1"/>
    <property type="molecule type" value="Genomic_DNA"/>
</dbReference>
<protein>
    <submittedName>
        <fullName evidence="2">Terminase-like family</fullName>
    </submittedName>
</protein>